<dbReference type="Gene3D" id="3.55.40.20">
    <property type="entry name" value="Iron/manganese superoxide dismutase, C-terminal domain"/>
    <property type="match status" value="1"/>
</dbReference>
<dbReference type="PRINTS" id="PR01703">
    <property type="entry name" value="MNSODISMTASE"/>
</dbReference>
<comment type="function">
    <text evidence="6">Destroys radicals which are normally produced within the cells and which are toxic to biological systems.</text>
</comment>
<protein>
    <recommendedName>
        <fullName evidence="2 6">Superoxide dismutase</fullName>
        <ecNumber evidence="2 6">1.15.1.1</ecNumber>
    </recommendedName>
</protein>
<dbReference type="InterPro" id="IPR036324">
    <property type="entry name" value="Mn/Fe_SOD_N_sf"/>
</dbReference>
<comment type="caution">
    <text evidence="9">The sequence shown here is derived from an EMBL/GenBank/DDBJ whole genome shotgun (WGS) entry which is preliminary data.</text>
</comment>
<accession>D3BQ36</accession>
<keyword evidence="3 5" id="KW-0479">Metal-binding</keyword>
<dbReference type="Pfam" id="PF02777">
    <property type="entry name" value="Sod_Fe_C"/>
    <property type="match status" value="1"/>
</dbReference>
<dbReference type="AlphaFoldDB" id="D3BQ36"/>
<keyword evidence="4 6" id="KW-0560">Oxidoreductase</keyword>
<feature type="binding site" evidence="5">
    <location>
        <position position="190"/>
    </location>
    <ligand>
        <name>Mn(2+)</name>
        <dbReference type="ChEBI" id="CHEBI:29035"/>
    </ligand>
</feature>
<dbReference type="SUPFAM" id="SSF54719">
    <property type="entry name" value="Fe,Mn superoxide dismutase (SOD), C-terminal domain"/>
    <property type="match status" value="1"/>
</dbReference>
<feature type="binding site" evidence="5">
    <location>
        <position position="54"/>
    </location>
    <ligand>
        <name>Mn(2+)</name>
        <dbReference type="ChEBI" id="CHEBI:29035"/>
    </ligand>
</feature>
<evidence type="ECO:0000256" key="3">
    <source>
        <dbReference type="ARBA" id="ARBA00022723"/>
    </source>
</evidence>
<dbReference type="GO" id="GO:0004784">
    <property type="term" value="F:superoxide dismutase activity"/>
    <property type="evidence" value="ECO:0007669"/>
    <property type="project" value="UniProtKB-EC"/>
</dbReference>
<evidence type="ECO:0000256" key="2">
    <source>
        <dbReference type="ARBA" id="ARBA00012682"/>
    </source>
</evidence>
<dbReference type="RefSeq" id="XP_020428719.1">
    <property type="nucleotide sequence ID" value="XM_020581134.1"/>
</dbReference>
<evidence type="ECO:0000313" key="9">
    <source>
        <dbReference type="EMBL" id="EFA76587.1"/>
    </source>
</evidence>
<dbReference type="GeneID" id="31365827"/>
<dbReference type="Proteomes" id="UP000001396">
    <property type="component" value="Unassembled WGS sequence"/>
</dbReference>
<comment type="catalytic activity">
    <reaction evidence="6">
        <text>2 superoxide + 2 H(+) = H2O2 + O2</text>
        <dbReference type="Rhea" id="RHEA:20696"/>
        <dbReference type="ChEBI" id="CHEBI:15378"/>
        <dbReference type="ChEBI" id="CHEBI:15379"/>
        <dbReference type="ChEBI" id="CHEBI:16240"/>
        <dbReference type="ChEBI" id="CHEBI:18421"/>
        <dbReference type="EC" id="1.15.1.1"/>
    </reaction>
</comment>
<reference evidence="9 10" key="1">
    <citation type="journal article" date="2011" name="Genome Res.">
        <title>Phylogeny-wide analysis of social amoeba genomes highlights ancient origins for complex intercellular communication.</title>
        <authorList>
            <person name="Heidel A.J."/>
            <person name="Lawal H.M."/>
            <person name="Felder M."/>
            <person name="Schilde C."/>
            <person name="Helps N.R."/>
            <person name="Tunggal B."/>
            <person name="Rivero F."/>
            <person name="John U."/>
            <person name="Schleicher M."/>
            <person name="Eichinger L."/>
            <person name="Platzer M."/>
            <person name="Noegel A.A."/>
            <person name="Schaap P."/>
            <person name="Gloeckner G."/>
        </authorList>
    </citation>
    <scope>NUCLEOTIDE SEQUENCE [LARGE SCALE GENOMIC DNA]</scope>
    <source>
        <strain evidence="10">ATCC 26659 / Pp 5 / PN500</strain>
    </source>
</reference>
<dbReference type="InParanoid" id="D3BQ36"/>
<proteinExistence type="inferred from homology"/>
<dbReference type="SUPFAM" id="SSF46609">
    <property type="entry name" value="Fe,Mn superoxide dismutase (SOD), N-terminal domain"/>
    <property type="match status" value="1"/>
</dbReference>
<dbReference type="Pfam" id="PF00081">
    <property type="entry name" value="Sod_Fe_N"/>
    <property type="match status" value="1"/>
</dbReference>
<feature type="binding site" evidence="5">
    <location>
        <position position="105"/>
    </location>
    <ligand>
        <name>Mn(2+)</name>
        <dbReference type="ChEBI" id="CHEBI:29035"/>
    </ligand>
</feature>
<dbReference type="EMBL" id="ADBJ01000047">
    <property type="protein sequence ID" value="EFA76587.1"/>
    <property type="molecule type" value="Genomic_DNA"/>
</dbReference>
<organism evidence="9 10">
    <name type="scientific">Heterostelium pallidum (strain ATCC 26659 / Pp 5 / PN500)</name>
    <name type="common">Cellular slime mold</name>
    <name type="synonym">Polysphondylium pallidum</name>
    <dbReference type="NCBI Taxonomy" id="670386"/>
    <lineage>
        <taxon>Eukaryota</taxon>
        <taxon>Amoebozoa</taxon>
        <taxon>Evosea</taxon>
        <taxon>Eumycetozoa</taxon>
        <taxon>Dictyostelia</taxon>
        <taxon>Acytosteliales</taxon>
        <taxon>Acytosteliaceae</taxon>
        <taxon>Heterostelium</taxon>
    </lineage>
</organism>
<dbReference type="PANTHER" id="PTHR42769">
    <property type="entry name" value="SUPEROXIDE DISMUTASE"/>
    <property type="match status" value="1"/>
</dbReference>
<dbReference type="Gene3D" id="1.10.287.990">
    <property type="entry name" value="Fe,Mn superoxide dismutase (SOD) domain"/>
    <property type="match status" value="1"/>
</dbReference>
<dbReference type="PANTHER" id="PTHR42769:SF3">
    <property type="entry name" value="SUPEROXIDE DISMUTASE [FE] 2, CHLOROPLASTIC"/>
    <property type="match status" value="1"/>
</dbReference>
<evidence type="ECO:0000256" key="5">
    <source>
        <dbReference type="PIRSR" id="PIRSR000349-1"/>
    </source>
</evidence>
<evidence type="ECO:0000313" key="10">
    <source>
        <dbReference type="Proteomes" id="UP000001396"/>
    </source>
</evidence>
<dbReference type="InterPro" id="IPR019832">
    <property type="entry name" value="Mn/Fe_SOD_C"/>
</dbReference>
<evidence type="ECO:0000259" key="8">
    <source>
        <dbReference type="Pfam" id="PF02777"/>
    </source>
</evidence>
<feature type="domain" description="Manganese/iron superoxide dismutase C-terminal" evidence="8">
    <location>
        <begin position="122"/>
        <end position="222"/>
    </location>
</feature>
<dbReference type="InterPro" id="IPR019831">
    <property type="entry name" value="Mn/Fe_SOD_N"/>
</dbReference>
<evidence type="ECO:0000256" key="6">
    <source>
        <dbReference type="RuleBase" id="RU000414"/>
    </source>
</evidence>
<dbReference type="GO" id="GO:0046872">
    <property type="term" value="F:metal ion binding"/>
    <property type="evidence" value="ECO:0007669"/>
    <property type="project" value="UniProtKB-KW"/>
</dbReference>
<feature type="domain" description="Manganese/iron superoxide dismutase N-terminal" evidence="7">
    <location>
        <begin position="30"/>
        <end position="112"/>
    </location>
</feature>
<feature type="binding site" evidence="5">
    <location>
        <position position="186"/>
    </location>
    <ligand>
        <name>Mn(2+)</name>
        <dbReference type="ChEBI" id="CHEBI:29035"/>
    </ligand>
</feature>
<keyword evidence="10" id="KW-1185">Reference proteome</keyword>
<dbReference type="OMA" id="FDHGTCP"/>
<dbReference type="InterPro" id="IPR001189">
    <property type="entry name" value="Mn/Fe_SOD"/>
</dbReference>
<dbReference type="EC" id="1.15.1.1" evidence="2 6"/>
<evidence type="ECO:0000256" key="1">
    <source>
        <dbReference type="ARBA" id="ARBA00008714"/>
    </source>
</evidence>
<comment type="similarity">
    <text evidence="1 6">Belongs to the iron/manganese superoxide dismutase family.</text>
</comment>
<dbReference type="PIRSF" id="PIRSF000349">
    <property type="entry name" value="SODismutase"/>
    <property type="match status" value="1"/>
</dbReference>
<evidence type="ECO:0000259" key="7">
    <source>
        <dbReference type="Pfam" id="PF00081"/>
    </source>
</evidence>
<gene>
    <name evidence="9" type="ORF">PPL_10356</name>
</gene>
<sequence length="247" mass="28698">MLSRFTTVRGVTQLCLSSGLSASMFVRNYYKLPEIQYRKKGLAPFISDKALNAHIQLHQEDIDKANNLIDSTPYNDLPISQALKSTATDSEDAAFFKSTSSHYNHSFFWRSITDDVTKPSALMLKAIRMDFGSIEDFKIKFSQNASSLNTGFTWLVFRDKSLEIINTFENGSPLELENAYPLLCLDVHEHAYFLDYQNNKYTTYQKYIANFWNFVNWDFVEEKFMNALVNDREYKMRLEEGSEQNKN</sequence>
<dbReference type="InterPro" id="IPR036314">
    <property type="entry name" value="SOD_C_sf"/>
</dbReference>
<name>D3BQ36_HETP5</name>
<evidence type="ECO:0000256" key="4">
    <source>
        <dbReference type="ARBA" id="ARBA00023002"/>
    </source>
</evidence>
<dbReference type="STRING" id="670386.D3BQ36"/>